<protein>
    <submittedName>
        <fullName evidence="1">Uncharacterized protein</fullName>
    </submittedName>
</protein>
<dbReference type="Proteomes" id="UP000035579">
    <property type="component" value="Chromosome"/>
</dbReference>
<evidence type="ECO:0000313" key="4">
    <source>
        <dbReference type="Proteomes" id="UP000256345"/>
    </source>
</evidence>
<accession>A0AAC8Q1F5</accession>
<proteinExistence type="predicted"/>
<keyword evidence="4" id="KW-1185">Reference proteome</keyword>
<reference evidence="1 3" key="1">
    <citation type="submission" date="2015-05" db="EMBL/GenBank/DDBJ databases">
        <title>Genome assembly of Archangium gephyra DSM 2261.</title>
        <authorList>
            <person name="Sharma G."/>
            <person name="Subramanian S."/>
        </authorList>
    </citation>
    <scope>NUCLEOTIDE SEQUENCE [LARGE SCALE GENOMIC DNA]</scope>
    <source>
        <strain evidence="1 3">DSM 2261</strain>
    </source>
</reference>
<dbReference type="AlphaFoldDB" id="A0AAC8Q1F5"/>
<evidence type="ECO:0000313" key="3">
    <source>
        <dbReference type="Proteomes" id="UP000035579"/>
    </source>
</evidence>
<dbReference type="KEGG" id="age:AA314_00658"/>
<dbReference type="Proteomes" id="UP000256345">
    <property type="component" value="Unassembled WGS sequence"/>
</dbReference>
<evidence type="ECO:0000313" key="2">
    <source>
        <dbReference type="EMBL" id="REG30941.1"/>
    </source>
</evidence>
<dbReference type="EMBL" id="QUMU01000006">
    <property type="protein sequence ID" value="REG30941.1"/>
    <property type="molecule type" value="Genomic_DNA"/>
</dbReference>
<name>A0AAC8Q1F5_9BACT</name>
<sequence>MKKPLRVIVLGEGKDERGKPRTLPPFARVPHDQQGAMEILIRRALYPLLNHGQSWHPGLKDDDGIHILQPLIPRFPRQPSMVEVLSDPNALYQFVVPLKPVRGPPLVDLIVATHDADAASPAVIKAVHVVNTNLGIHVPLIQPAPEIQAWLTSKRAIELAYKRDYCTVPVPDEDALKKDAKAELQRLLRTFGGSFNAKMQASLAEKLPVEELGRYDWSGWNQATEILAAALAENGLETLEL</sequence>
<dbReference type="RefSeq" id="WP_047854242.1">
    <property type="nucleotide sequence ID" value="NZ_CP011509.1"/>
</dbReference>
<reference evidence="2 4" key="2">
    <citation type="submission" date="2018-08" db="EMBL/GenBank/DDBJ databases">
        <title>Genomic Encyclopedia of Archaeal and Bacterial Type Strains, Phase II (KMG-II): from individual species to whole genera.</title>
        <authorList>
            <person name="Goeker M."/>
        </authorList>
    </citation>
    <scope>NUCLEOTIDE SEQUENCE [LARGE SCALE GENOMIC DNA]</scope>
    <source>
        <strain evidence="2 4">DSM 2261</strain>
    </source>
</reference>
<dbReference type="EMBL" id="CP011509">
    <property type="protein sequence ID" value="AKI99031.1"/>
    <property type="molecule type" value="Genomic_DNA"/>
</dbReference>
<evidence type="ECO:0000313" key="1">
    <source>
        <dbReference type="EMBL" id="AKI99031.1"/>
    </source>
</evidence>
<gene>
    <name evidence="1" type="ORF">AA314_00658</name>
    <name evidence="2" type="ORF">ATI61_106411</name>
</gene>
<organism evidence="1 3">
    <name type="scientific">Archangium gephyra</name>
    <dbReference type="NCBI Taxonomy" id="48"/>
    <lineage>
        <taxon>Bacteria</taxon>
        <taxon>Pseudomonadati</taxon>
        <taxon>Myxococcota</taxon>
        <taxon>Myxococcia</taxon>
        <taxon>Myxococcales</taxon>
        <taxon>Cystobacterineae</taxon>
        <taxon>Archangiaceae</taxon>
        <taxon>Archangium</taxon>
    </lineage>
</organism>